<feature type="transmembrane region" description="Helical" evidence="11">
    <location>
        <begin position="393"/>
        <end position="418"/>
    </location>
</feature>
<feature type="transmembrane region" description="Helical" evidence="11">
    <location>
        <begin position="424"/>
        <end position="441"/>
    </location>
</feature>
<evidence type="ECO:0000256" key="1">
    <source>
        <dbReference type="ARBA" id="ARBA00004141"/>
    </source>
</evidence>
<feature type="transmembrane region" description="Helical" evidence="11">
    <location>
        <begin position="76"/>
        <end position="95"/>
    </location>
</feature>
<dbReference type="Gene3D" id="1.10.3080.10">
    <property type="entry name" value="Clc chloride channel"/>
    <property type="match status" value="1"/>
</dbReference>
<organism evidence="13 14">
    <name type="scientific">Methanohalarchaeum thermophilum</name>
    <dbReference type="NCBI Taxonomy" id="1903181"/>
    <lineage>
        <taxon>Archaea</taxon>
        <taxon>Methanobacteriati</taxon>
        <taxon>Methanobacteriota</taxon>
        <taxon>Methanonatronarchaeia</taxon>
        <taxon>Methanonatronarchaeales</taxon>
        <taxon>Methanonatronarchaeaceae</taxon>
        <taxon>Candidatus Methanohalarchaeum</taxon>
    </lineage>
</organism>
<dbReference type="InterPro" id="IPR001807">
    <property type="entry name" value="ClC"/>
</dbReference>
<dbReference type="InterPro" id="IPR050368">
    <property type="entry name" value="ClC-type_chloride_channel"/>
</dbReference>
<evidence type="ECO:0000313" key="13">
    <source>
        <dbReference type="EMBL" id="OKY78247.1"/>
    </source>
</evidence>
<name>A0A1Q6DV84_METT1</name>
<dbReference type="PANTHER" id="PTHR43427:SF6">
    <property type="entry name" value="CHLORIDE CHANNEL PROTEIN CLC-E"/>
    <property type="match status" value="1"/>
</dbReference>
<feature type="transmembrane region" description="Helical" evidence="11">
    <location>
        <begin position="286"/>
        <end position="306"/>
    </location>
</feature>
<comment type="caution">
    <text evidence="13">The sequence shown here is derived from an EMBL/GenBank/DDBJ whole genome shotgun (WGS) entry which is preliminary data.</text>
</comment>
<dbReference type="SUPFAM" id="SSF54631">
    <property type="entry name" value="CBS-domain pair"/>
    <property type="match status" value="1"/>
</dbReference>
<evidence type="ECO:0000256" key="6">
    <source>
        <dbReference type="ARBA" id="ARBA00023136"/>
    </source>
</evidence>
<keyword evidence="10" id="KW-0129">CBS domain</keyword>
<reference evidence="13" key="1">
    <citation type="submission" date="2016-12" db="EMBL/GenBank/DDBJ databases">
        <title>Discovery of methanogenic haloarchaea.</title>
        <authorList>
            <person name="Sorokin D.Y."/>
            <person name="Makarova K.S."/>
            <person name="Abbas B."/>
            <person name="Ferrer M."/>
            <person name="Golyshin P.N."/>
        </authorList>
    </citation>
    <scope>NUCLEOTIDE SEQUENCE [LARGE SCALE GENOMIC DNA]</scope>
    <source>
        <strain evidence="13">HMET1</strain>
    </source>
</reference>
<evidence type="ECO:0000313" key="14">
    <source>
        <dbReference type="Proteomes" id="UP000185744"/>
    </source>
</evidence>
<dbReference type="PANTHER" id="PTHR43427">
    <property type="entry name" value="CHLORIDE CHANNEL PROTEIN CLC-E"/>
    <property type="match status" value="1"/>
</dbReference>
<gene>
    <name evidence="13" type="ORF">BTN85_0734</name>
</gene>
<dbReference type="PRINTS" id="PR00762">
    <property type="entry name" value="CLCHANNEL"/>
</dbReference>
<feature type="domain" description="CBS" evidence="12">
    <location>
        <begin position="554"/>
        <end position="611"/>
    </location>
</feature>
<evidence type="ECO:0000256" key="3">
    <source>
        <dbReference type="ARBA" id="ARBA00022692"/>
    </source>
</evidence>
<dbReference type="CDD" id="cd00400">
    <property type="entry name" value="Voltage_gated_ClC"/>
    <property type="match status" value="1"/>
</dbReference>
<dbReference type="InterPro" id="IPR046342">
    <property type="entry name" value="CBS_dom_sf"/>
</dbReference>
<evidence type="ECO:0000256" key="10">
    <source>
        <dbReference type="PROSITE-ProRule" id="PRU00703"/>
    </source>
</evidence>
<dbReference type="Pfam" id="PF00654">
    <property type="entry name" value="Voltage_CLC"/>
    <property type="match status" value="1"/>
</dbReference>
<dbReference type="GO" id="GO:0005254">
    <property type="term" value="F:chloride channel activity"/>
    <property type="evidence" value="ECO:0007669"/>
    <property type="project" value="UniProtKB-KW"/>
</dbReference>
<evidence type="ECO:0000256" key="9">
    <source>
        <dbReference type="ARBA" id="ARBA00023303"/>
    </source>
</evidence>
<dbReference type="Gene3D" id="3.10.580.10">
    <property type="entry name" value="CBS-domain"/>
    <property type="match status" value="1"/>
</dbReference>
<dbReference type="STRING" id="1903181.BTN85_0734"/>
<dbReference type="SMART" id="SM00116">
    <property type="entry name" value="CBS"/>
    <property type="match status" value="2"/>
</dbReference>
<dbReference type="GO" id="GO:0034707">
    <property type="term" value="C:chloride channel complex"/>
    <property type="evidence" value="ECO:0007669"/>
    <property type="project" value="UniProtKB-KW"/>
</dbReference>
<evidence type="ECO:0000256" key="11">
    <source>
        <dbReference type="SAM" id="Phobius"/>
    </source>
</evidence>
<dbReference type="Proteomes" id="UP000185744">
    <property type="component" value="Unassembled WGS sequence"/>
</dbReference>
<proteinExistence type="predicted"/>
<keyword evidence="5" id="KW-0406">Ion transport</keyword>
<dbReference type="InterPro" id="IPR000644">
    <property type="entry name" value="CBS_dom"/>
</dbReference>
<dbReference type="AlphaFoldDB" id="A0A1Q6DV84"/>
<keyword evidence="7" id="KW-0869">Chloride channel</keyword>
<feature type="transmembrane region" description="Helical" evidence="11">
    <location>
        <begin position="170"/>
        <end position="194"/>
    </location>
</feature>
<dbReference type="Pfam" id="PF00571">
    <property type="entry name" value="CBS"/>
    <property type="match status" value="2"/>
</dbReference>
<keyword evidence="9" id="KW-0407">Ion channel</keyword>
<dbReference type="SUPFAM" id="SSF81340">
    <property type="entry name" value="Clc chloride channel"/>
    <property type="match status" value="1"/>
</dbReference>
<evidence type="ECO:0000256" key="2">
    <source>
        <dbReference type="ARBA" id="ARBA00022448"/>
    </source>
</evidence>
<dbReference type="InParanoid" id="A0A1Q6DV84"/>
<feature type="transmembrane region" description="Helical" evidence="11">
    <location>
        <begin position="250"/>
        <end position="274"/>
    </location>
</feature>
<evidence type="ECO:0000256" key="4">
    <source>
        <dbReference type="ARBA" id="ARBA00022989"/>
    </source>
</evidence>
<evidence type="ECO:0000259" key="12">
    <source>
        <dbReference type="PROSITE" id="PS51371"/>
    </source>
</evidence>
<protein>
    <submittedName>
        <fullName evidence="13">Chloride channel protein EriC</fullName>
    </submittedName>
</protein>
<dbReference type="EMBL" id="MSDW01000001">
    <property type="protein sequence ID" value="OKY78247.1"/>
    <property type="molecule type" value="Genomic_DNA"/>
</dbReference>
<keyword evidence="8" id="KW-0868">Chloride</keyword>
<comment type="subcellular location">
    <subcellularLocation>
        <location evidence="1">Membrane</location>
        <topology evidence="1">Multi-pass membrane protein</topology>
    </subcellularLocation>
</comment>
<evidence type="ECO:0000256" key="7">
    <source>
        <dbReference type="ARBA" id="ARBA00023173"/>
    </source>
</evidence>
<keyword evidence="2" id="KW-0813">Transport</keyword>
<keyword evidence="4 11" id="KW-1133">Transmembrane helix</keyword>
<feature type="domain" description="CBS" evidence="12">
    <location>
        <begin position="480"/>
        <end position="539"/>
    </location>
</feature>
<evidence type="ECO:0000256" key="5">
    <source>
        <dbReference type="ARBA" id="ARBA00023065"/>
    </source>
</evidence>
<dbReference type="CDD" id="cd02205">
    <property type="entry name" value="CBS_pair_SF"/>
    <property type="match status" value="1"/>
</dbReference>
<evidence type="ECO:0000256" key="8">
    <source>
        <dbReference type="ARBA" id="ARBA00023214"/>
    </source>
</evidence>
<keyword evidence="6 11" id="KW-0472">Membrane</keyword>
<feature type="transmembrane region" description="Helical" evidence="11">
    <location>
        <begin position="20"/>
        <end position="42"/>
    </location>
</feature>
<dbReference type="InterPro" id="IPR014743">
    <property type="entry name" value="Cl-channel_core"/>
</dbReference>
<dbReference type="FunCoup" id="A0A1Q6DV84">
    <property type="interactions" value="12"/>
</dbReference>
<sequence length="620" mass="67315">MKLALKWLNPENEEIKFNLIAVIVGAVAGLGAVLFRVVIWIFQEYLYGTNLDPGNIDFKPFSVTNLFDLLFFSGDLRFIIIPALGGLAAGVLIHYGSEEIERSGIPRVLESILLKNGDMKPKTGFYKLIASSISIASGHSVGREGPIVQIGSVTGSYFGKFMKPEYKRTFVAAGAAGGIAGTFNAPIAGIIFAIEVLLEEYYLKNIIGIVLGAATSTVIARSILQLSPAIGIRSFLVPVNYELVNPYLELPLYVVLGVLVTIMGVILIKTLYGIRKLFDRLNTPKLIKPAIGGILLGITVIVIGSLSRNPVLVVSDWLFGVGYSTVRMGILGDFSFLLLVSLGLLKILTVSFSLGSGNSGGIFSPALYIGAMTGAAFGTFSNQFFTQISQPGAYALVGMGGLYAAVASAPLTATLIIFELTGQYTIILPLLIVTVLGSEGVQKILRKGTIYTQDLRDKGITIQERRHFGNIEDLVARDVMTTDVDRLRDNSDLIDALEEFDGSEHTGLPLVDEENKVTGIITLQDVYKYRDQVFEGISTQKDLEKIKKINVREVGTCNVVTATPEEHLLSIIHKIESYDIGRTPVVDEDNKLIGIVSRSDILDAYDRIPPSLKIGREISK</sequence>
<keyword evidence="3 11" id="KW-0812">Transmembrane</keyword>
<accession>A0A1Q6DV84</accession>
<keyword evidence="14" id="KW-1185">Reference proteome</keyword>
<dbReference type="PROSITE" id="PS51371">
    <property type="entry name" value="CBS"/>
    <property type="match status" value="2"/>
</dbReference>
<feature type="transmembrane region" description="Helical" evidence="11">
    <location>
        <begin position="362"/>
        <end position="381"/>
    </location>
</feature>